<evidence type="ECO:0000313" key="1">
    <source>
        <dbReference type="EMBL" id="ERN03636.1"/>
    </source>
</evidence>
<gene>
    <name evidence="1" type="ORF">AMTR_s00144p00024030</name>
</gene>
<accession>W1P7R0</accession>
<keyword evidence="2" id="KW-1185">Reference proteome</keyword>
<dbReference type="EMBL" id="KI394342">
    <property type="protein sequence ID" value="ERN03636.1"/>
    <property type="molecule type" value="Genomic_DNA"/>
</dbReference>
<dbReference type="AlphaFoldDB" id="W1P7R0"/>
<dbReference type="Gramene" id="ERN03636">
    <property type="protein sequence ID" value="ERN03636"/>
    <property type="gene ID" value="AMTR_s00144p00024030"/>
</dbReference>
<proteinExistence type="predicted"/>
<evidence type="ECO:0000313" key="2">
    <source>
        <dbReference type="Proteomes" id="UP000017836"/>
    </source>
</evidence>
<organism evidence="1 2">
    <name type="scientific">Amborella trichopoda</name>
    <dbReference type="NCBI Taxonomy" id="13333"/>
    <lineage>
        <taxon>Eukaryota</taxon>
        <taxon>Viridiplantae</taxon>
        <taxon>Streptophyta</taxon>
        <taxon>Embryophyta</taxon>
        <taxon>Tracheophyta</taxon>
        <taxon>Spermatophyta</taxon>
        <taxon>Magnoliopsida</taxon>
        <taxon>Amborellales</taxon>
        <taxon>Amborellaceae</taxon>
        <taxon>Amborella</taxon>
    </lineage>
</organism>
<name>W1P7R0_AMBTC</name>
<dbReference type="HOGENOM" id="CLU_2430034_0_0_1"/>
<dbReference type="Proteomes" id="UP000017836">
    <property type="component" value="Unassembled WGS sequence"/>
</dbReference>
<reference evidence="2" key="1">
    <citation type="journal article" date="2013" name="Science">
        <title>The Amborella genome and the evolution of flowering plants.</title>
        <authorList>
            <consortium name="Amborella Genome Project"/>
        </authorList>
    </citation>
    <scope>NUCLEOTIDE SEQUENCE [LARGE SCALE GENOMIC DNA]</scope>
</reference>
<protein>
    <submittedName>
        <fullName evidence="1">Uncharacterized protein</fullName>
    </submittedName>
</protein>
<sequence length="91" mass="10318">MIALPNVSYGKFQAPGPTEVLEEIRAKALADQHLRGRGPLQDEWKSHKLFACQSYNEVWGNNKLALLTRSLSVVIVKKLTYFFRVVLNSIC</sequence>